<organism evidence="2 3">
    <name type="scientific">Athelia psychrophila</name>
    <dbReference type="NCBI Taxonomy" id="1759441"/>
    <lineage>
        <taxon>Eukaryota</taxon>
        <taxon>Fungi</taxon>
        <taxon>Dikarya</taxon>
        <taxon>Basidiomycota</taxon>
        <taxon>Agaricomycotina</taxon>
        <taxon>Agaricomycetes</taxon>
        <taxon>Agaricomycetidae</taxon>
        <taxon>Atheliales</taxon>
        <taxon>Atheliaceae</taxon>
        <taxon>Athelia</taxon>
    </lineage>
</organism>
<dbReference type="PANTHER" id="PTHR42648:SF28">
    <property type="entry name" value="TRANSPOSON-ENCODED PROTEIN WITH RIBONUCLEASE H-LIKE AND RETROVIRUS ZINC FINGER-LIKE DOMAINS"/>
    <property type="match status" value="1"/>
</dbReference>
<protein>
    <recommendedName>
        <fullName evidence="1">GAG-pre-integrase domain-containing protein</fullName>
    </recommendedName>
</protein>
<dbReference type="EMBL" id="KV417711">
    <property type="protein sequence ID" value="KZP08909.1"/>
    <property type="molecule type" value="Genomic_DNA"/>
</dbReference>
<sequence>HHRLGHANVGAIVDMVDSEMVEGMHIDLSAKPAKCEHCILGKQTRNPVPKIREGIKAGEVLERVHIDLTGPQAVPSANGNHYVMNLIDD</sequence>
<feature type="domain" description="GAG-pre-integrase" evidence="1">
    <location>
        <begin position="1"/>
        <end position="43"/>
    </location>
</feature>
<dbReference type="InterPro" id="IPR039537">
    <property type="entry name" value="Retrotran_Ty1/copia-like"/>
</dbReference>
<evidence type="ECO:0000313" key="2">
    <source>
        <dbReference type="EMBL" id="KZP08909.1"/>
    </source>
</evidence>
<dbReference type="OrthoDB" id="2713924at2759"/>
<dbReference type="InterPro" id="IPR025724">
    <property type="entry name" value="GAG-pre-integrase_dom"/>
</dbReference>
<dbReference type="Pfam" id="PF13976">
    <property type="entry name" value="gag_pre-integrs"/>
    <property type="match status" value="1"/>
</dbReference>
<accession>A0A165XUF1</accession>
<gene>
    <name evidence="2" type="ORF">FIBSPDRAFT_681790</name>
</gene>
<dbReference type="STRING" id="436010.A0A165XUF1"/>
<dbReference type="Proteomes" id="UP000076532">
    <property type="component" value="Unassembled WGS sequence"/>
</dbReference>
<feature type="non-terminal residue" evidence="2">
    <location>
        <position position="89"/>
    </location>
</feature>
<name>A0A165XUF1_9AGAM</name>
<proteinExistence type="predicted"/>
<reference evidence="2 3" key="1">
    <citation type="journal article" date="2016" name="Mol. Biol. Evol.">
        <title>Comparative Genomics of Early-Diverging Mushroom-Forming Fungi Provides Insights into the Origins of Lignocellulose Decay Capabilities.</title>
        <authorList>
            <person name="Nagy L.G."/>
            <person name="Riley R."/>
            <person name="Tritt A."/>
            <person name="Adam C."/>
            <person name="Daum C."/>
            <person name="Floudas D."/>
            <person name="Sun H."/>
            <person name="Yadav J.S."/>
            <person name="Pangilinan J."/>
            <person name="Larsson K.H."/>
            <person name="Matsuura K."/>
            <person name="Barry K."/>
            <person name="Labutti K."/>
            <person name="Kuo R."/>
            <person name="Ohm R.A."/>
            <person name="Bhattacharya S.S."/>
            <person name="Shirouzu T."/>
            <person name="Yoshinaga Y."/>
            <person name="Martin F.M."/>
            <person name="Grigoriev I.V."/>
            <person name="Hibbett D.S."/>
        </authorList>
    </citation>
    <scope>NUCLEOTIDE SEQUENCE [LARGE SCALE GENOMIC DNA]</scope>
    <source>
        <strain evidence="2 3">CBS 109695</strain>
    </source>
</reference>
<feature type="non-terminal residue" evidence="2">
    <location>
        <position position="1"/>
    </location>
</feature>
<dbReference type="AlphaFoldDB" id="A0A165XUF1"/>
<evidence type="ECO:0000259" key="1">
    <source>
        <dbReference type="Pfam" id="PF13976"/>
    </source>
</evidence>
<evidence type="ECO:0000313" key="3">
    <source>
        <dbReference type="Proteomes" id="UP000076532"/>
    </source>
</evidence>
<keyword evidence="3" id="KW-1185">Reference proteome</keyword>
<dbReference type="PANTHER" id="PTHR42648">
    <property type="entry name" value="TRANSPOSASE, PUTATIVE-RELATED"/>
    <property type="match status" value="1"/>
</dbReference>